<feature type="domain" description="EF-hand" evidence="8">
    <location>
        <begin position="158"/>
        <end position="193"/>
    </location>
</feature>
<dbReference type="Pfam" id="PF13499">
    <property type="entry name" value="EF-hand_7"/>
    <property type="match status" value="1"/>
</dbReference>
<feature type="compositionally biased region" description="Basic and acidic residues" evidence="6">
    <location>
        <begin position="544"/>
        <end position="554"/>
    </location>
</feature>
<dbReference type="GO" id="GO:0008218">
    <property type="term" value="P:bioluminescence"/>
    <property type="evidence" value="ECO:0007669"/>
    <property type="project" value="UniProtKB-KW"/>
</dbReference>
<dbReference type="GO" id="GO:0005509">
    <property type="term" value="F:calcium ion binding"/>
    <property type="evidence" value="ECO:0007669"/>
    <property type="project" value="InterPro"/>
</dbReference>
<dbReference type="GO" id="GO:0043226">
    <property type="term" value="C:organelle"/>
    <property type="evidence" value="ECO:0007669"/>
    <property type="project" value="UniProtKB-ARBA"/>
</dbReference>
<dbReference type="PANTHER" id="PTHR47500:SF3">
    <property type="entry name" value="EF-HAND DOMAIN-CONTAINING PROTEIN"/>
    <property type="match status" value="1"/>
</dbReference>
<feature type="compositionally biased region" description="Low complexity" evidence="6">
    <location>
        <begin position="404"/>
        <end position="436"/>
    </location>
</feature>
<evidence type="ECO:0000256" key="4">
    <source>
        <dbReference type="ARBA" id="ARBA00023223"/>
    </source>
</evidence>
<comment type="similarity">
    <text evidence="1">Belongs to the aequorin family.</text>
</comment>
<evidence type="ECO:0000256" key="2">
    <source>
        <dbReference type="ARBA" id="ARBA00022737"/>
    </source>
</evidence>
<dbReference type="Gene3D" id="1.10.238.10">
    <property type="entry name" value="EF-hand"/>
    <property type="match status" value="1"/>
</dbReference>
<evidence type="ECO:0000256" key="7">
    <source>
        <dbReference type="SAM" id="SignalP"/>
    </source>
</evidence>
<keyword evidence="2" id="KW-0677">Repeat</keyword>
<accession>A0A7M5X000</accession>
<keyword evidence="10" id="KW-1185">Reference proteome</keyword>
<dbReference type="InterPro" id="IPR002048">
    <property type="entry name" value="EF_hand_dom"/>
</dbReference>
<keyword evidence="3" id="KW-0106">Calcium</keyword>
<evidence type="ECO:0000313" key="10">
    <source>
        <dbReference type="Proteomes" id="UP000594262"/>
    </source>
</evidence>
<dbReference type="InterPro" id="IPR001751">
    <property type="entry name" value="S100/CaBP7/8-like_CS"/>
</dbReference>
<dbReference type="Proteomes" id="UP000594262">
    <property type="component" value="Unplaced"/>
</dbReference>
<dbReference type="EnsemblMetazoa" id="CLYHEMT015523.1">
    <property type="protein sequence ID" value="CLYHEMP015523.1"/>
    <property type="gene ID" value="CLYHEMG015523"/>
</dbReference>
<feature type="region of interest" description="Disordered" evidence="6">
    <location>
        <begin position="541"/>
        <end position="561"/>
    </location>
</feature>
<evidence type="ECO:0000256" key="1">
    <source>
        <dbReference type="ARBA" id="ARBA00007828"/>
    </source>
</evidence>
<reference evidence="9" key="1">
    <citation type="submission" date="2021-01" db="UniProtKB">
        <authorList>
            <consortium name="EnsemblMetazoa"/>
        </authorList>
    </citation>
    <scope>IDENTIFICATION</scope>
</reference>
<dbReference type="OrthoDB" id="5988051at2759"/>
<proteinExistence type="inferred from homology"/>
<keyword evidence="5" id="KW-0599">Photoprotein</keyword>
<dbReference type="InterPro" id="IPR043520">
    <property type="entry name" value="SPT21"/>
</dbReference>
<feature type="region of interest" description="Disordered" evidence="6">
    <location>
        <begin position="400"/>
        <end position="449"/>
    </location>
</feature>
<name>A0A7M5X000_9CNID</name>
<feature type="chain" id="PRO_5029847395" description="EF-hand domain-containing protein" evidence="7">
    <location>
        <begin position="17"/>
        <end position="561"/>
    </location>
</feature>
<dbReference type="PROSITE" id="PS00303">
    <property type="entry name" value="S100_CABP"/>
    <property type="match status" value="1"/>
</dbReference>
<organism evidence="9 10">
    <name type="scientific">Clytia hemisphaerica</name>
    <dbReference type="NCBI Taxonomy" id="252671"/>
    <lineage>
        <taxon>Eukaryota</taxon>
        <taxon>Metazoa</taxon>
        <taxon>Cnidaria</taxon>
        <taxon>Hydrozoa</taxon>
        <taxon>Hydroidolina</taxon>
        <taxon>Leptothecata</taxon>
        <taxon>Obeliida</taxon>
        <taxon>Clytiidae</taxon>
        <taxon>Clytia</taxon>
    </lineage>
</organism>
<dbReference type="PANTHER" id="PTHR47500">
    <property type="entry name" value="EF-HAND CALCIUM-BINDING DOMAIN-CONTAINING PROTEIN"/>
    <property type="match status" value="1"/>
</dbReference>
<dbReference type="InterPro" id="IPR018247">
    <property type="entry name" value="EF_Hand_1_Ca_BS"/>
</dbReference>
<dbReference type="SUPFAM" id="SSF47473">
    <property type="entry name" value="EF-hand"/>
    <property type="match status" value="1"/>
</dbReference>
<evidence type="ECO:0000256" key="6">
    <source>
        <dbReference type="SAM" id="MobiDB-lite"/>
    </source>
</evidence>
<dbReference type="PROSITE" id="PS00018">
    <property type="entry name" value="EF_HAND_1"/>
    <property type="match status" value="2"/>
</dbReference>
<evidence type="ECO:0000259" key="8">
    <source>
        <dbReference type="PROSITE" id="PS50222"/>
    </source>
</evidence>
<protein>
    <recommendedName>
        <fullName evidence="8">EF-hand domain-containing protein</fullName>
    </recommendedName>
</protein>
<keyword evidence="7" id="KW-0732">Signal</keyword>
<evidence type="ECO:0000256" key="5">
    <source>
        <dbReference type="ARBA" id="ARBA00023262"/>
    </source>
</evidence>
<dbReference type="SMART" id="SM00054">
    <property type="entry name" value="EFh"/>
    <property type="match status" value="2"/>
</dbReference>
<feature type="domain" description="EF-hand" evidence="8">
    <location>
        <begin position="194"/>
        <end position="229"/>
    </location>
</feature>
<dbReference type="InterPro" id="IPR011992">
    <property type="entry name" value="EF-hand-dom_pair"/>
</dbReference>
<sequence length="561" mass="64086">LTFSFFVFSFVSFCDCWSSLVKNDQKENVFVFLFTCVFISHLIHSLAASATMVLDILSSPEHLQMLQCYGDEETQEENLVGRDYDIEIFHEPANFKPRSGNDHEAPKQRRVTIADMPVNHPQYPPGYSGEGRQRCRSRYSTFIAGINQFDPYQELTATQIAAFRQVFDMVDRDGGGSIDANELYYSMRDLESGLILDEIKEILEELDRDGNGEIDFEEFLYMMTSMSLQIKEAQEDNVLVKQGKRRQSIFFSVITKFAMKHSLKEIEHYYASKAKRSPHVVGHYIAGARVFGLTDKELRKTWKEFSHASKGKDSPYAQPLNFIVDDNNNGKKKMKKTVVRAMPRDKKTELKTSVANDDSHKKFVFKLKKTSKPTSPQPVHCTNTAIDAAASEKSELNIECSPRSVSPCPGSPSKSPSPCSVRSTSSTRSGGTLSPTLEKRDGWTPRHRLPMTKVKLPKFTYSKKEKKLVVKDLDKIRQRVKKTREAYHDDLIKEKEDTAKEYWKSLKTGQISSERLHTNFKRVFRCYSPSNDGEFGNFASKHQRSPERALDLHRSNGGFVH</sequence>
<feature type="signal peptide" evidence="7">
    <location>
        <begin position="1"/>
        <end position="16"/>
    </location>
</feature>
<evidence type="ECO:0000313" key="9">
    <source>
        <dbReference type="EnsemblMetazoa" id="CLYHEMP015523.1"/>
    </source>
</evidence>
<dbReference type="CDD" id="cd00051">
    <property type="entry name" value="EFh"/>
    <property type="match status" value="1"/>
</dbReference>
<evidence type="ECO:0000256" key="3">
    <source>
        <dbReference type="ARBA" id="ARBA00022837"/>
    </source>
</evidence>
<dbReference type="FunFam" id="1.10.238.10:FF:000178">
    <property type="entry name" value="Calmodulin-2 A"/>
    <property type="match status" value="1"/>
</dbReference>
<keyword evidence="4" id="KW-0455">Luminescence</keyword>
<dbReference type="AlphaFoldDB" id="A0A7M5X000"/>
<dbReference type="PROSITE" id="PS50222">
    <property type="entry name" value="EF_HAND_2"/>
    <property type="match status" value="2"/>
</dbReference>